<evidence type="ECO:0000256" key="4">
    <source>
        <dbReference type="ARBA" id="ARBA00004065"/>
    </source>
</evidence>
<evidence type="ECO:0000256" key="6">
    <source>
        <dbReference type="ARBA" id="ARBA00008378"/>
    </source>
</evidence>
<dbReference type="GO" id="GO:0006298">
    <property type="term" value="P:mismatch repair"/>
    <property type="evidence" value="ECO:0007669"/>
    <property type="project" value="TreeGrafter"/>
</dbReference>
<keyword evidence="9" id="KW-0479">Metal-binding</keyword>
<dbReference type="GO" id="GO:0004523">
    <property type="term" value="F:RNA-DNA hybrid ribonuclease activity"/>
    <property type="evidence" value="ECO:0007669"/>
    <property type="project" value="UniProtKB-UniRule"/>
</dbReference>
<dbReference type="Gene3D" id="3.30.420.10">
    <property type="entry name" value="Ribonuclease H-like superfamily/Ribonuclease H"/>
    <property type="match status" value="1"/>
</dbReference>
<reference evidence="15 16" key="1">
    <citation type="submission" date="2017-07" db="EMBL/GenBank/DDBJ databases">
        <title>Recovery of genomes from metagenomes via a dereplication, aggregation, and scoring strategy.</title>
        <authorList>
            <person name="Sieber C.M."/>
            <person name="Probst A.J."/>
            <person name="Sharrar A."/>
            <person name="Thomas B.C."/>
            <person name="Hess M."/>
            <person name="Tringe S.G."/>
            <person name="Banfield J.F."/>
        </authorList>
    </citation>
    <scope>NUCLEOTIDE SEQUENCE [LARGE SCALE GENOMIC DNA]</scope>
    <source>
        <strain evidence="15">JGI_Cruoil_03_44_89</strain>
    </source>
</reference>
<comment type="catalytic activity">
    <reaction evidence="1 13">
        <text>Endonucleolytic cleavage to 5'-phosphomonoester.</text>
        <dbReference type="EC" id="3.1.26.4"/>
    </reaction>
</comment>
<evidence type="ECO:0000256" key="1">
    <source>
        <dbReference type="ARBA" id="ARBA00000077"/>
    </source>
</evidence>
<dbReference type="PROSITE" id="PS51975">
    <property type="entry name" value="RNASE_H_2"/>
    <property type="match status" value="1"/>
</dbReference>
<feature type="non-terminal residue" evidence="15">
    <location>
        <position position="1"/>
    </location>
</feature>
<evidence type="ECO:0000313" key="16">
    <source>
        <dbReference type="Proteomes" id="UP000215215"/>
    </source>
</evidence>
<evidence type="ECO:0000259" key="14">
    <source>
        <dbReference type="PROSITE" id="PS51975"/>
    </source>
</evidence>
<feature type="domain" description="RNase H type-2" evidence="14">
    <location>
        <begin position="1"/>
        <end position="191"/>
    </location>
</feature>
<keyword evidence="11 13" id="KW-0378">Hydrolase</keyword>
<comment type="cofactor">
    <cofactor evidence="3">
        <name>Mg(2+)</name>
        <dbReference type="ChEBI" id="CHEBI:18420"/>
    </cofactor>
</comment>
<dbReference type="Proteomes" id="UP000215215">
    <property type="component" value="Unassembled WGS sequence"/>
</dbReference>
<sequence>AIGPMIMAGVLYDENKEDALTEMGVRDSKKLSPKKRESLEMGIKENVEGYWIVEISVSLIDRMNLNTLEIGSAASIINEAGADAVFLDVPVAGSGIDKYIKKIREITGYGVQITGENHADDTYPCVSAASILAKVERDRIIKSLWERYGNFGSGYPGDDKTHKFISEWHKFPEIVRKRWSPVRKAMVSKGRIMVLGEKDTGKTELVRELVNVGIEKGMTAGVLDLDQGQSHIGKPGTLGFGIACGKIRHLEQITCLLAYPIFSLSPVGCEERVLRGIEWMMKRIPQVDLLVVDTSGYTRNINFKKEKIRLINPEGVVFLERGEELKHLRKGLKSRIYPIPVYEGVRKKSDRKRRAFRQRRVR</sequence>
<dbReference type="CDD" id="cd07180">
    <property type="entry name" value="RNase_HII_archaea_like"/>
    <property type="match status" value="1"/>
</dbReference>
<dbReference type="GO" id="GO:0005737">
    <property type="term" value="C:cytoplasm"/>
    <property type="evidence" value="ECO:0007669"/>
    <property type="project" value="UniProtKB-SubCell"/>
</dbReference>
<comment type="caution">
    <text evidence="15">The sequence shown here is derived from an EMBL/GenBank/DDBJ whole genome shotgun (WGS) entry which is preliminary data.</text>
</comment>
<dbReference type="Gene3D" id="3.40.50.300">
    <property type="entry name" value="P-loop containing nucleotide triphosphate hydrolases"/>
    <property type="match status" value="1"/>
</dbReference>
<dbReference type="InterPro" id="IPR027417">
    <property type="entry name" value="P-loop_NTPase"/>
</dbReference>
<dbReference type="GO" id="GO:0003723">
    <property type="term" value="F:RNA binding"/>
    <property type="evidence" value="ECO:0007669"/>
    <property type="project" value="UniProtKB-UniRule"/>
</dbReference>
<evidence type="ECO:0000256" key="12">
    <source>
        <dbReference type="PROSITE-ProRule" id="PRU01319"/>
    </source>
</evidence>
<proteinExistence type="inferred from homology"/>
<keyword evidence="8 13" id="KW-0540">Nuclease</keyword>
<dbReference type="SUPFAM" id="SSF53098">
    <property type="entry name" value="Ribonuclease H-like"/>
    <property type="match status" value="1"/>
</dbReference>
<dbReference type="NCBIfam" id="TIGR00729">
    <property type="entry name" value="ribonuclease HII"/>
    <property type="match status" value="1"/>
</dbReference>
<dbReference type="InterPro" id="IPR032319">
    <property type="entry name" value="CLP1_P"/>
</dbReference>
<dbReference type="InterPro" id="IPR024567">
    <property type="entry name" value="RNase_HII/HIII_dom"/>
</dbReference>
<evidence type="ECO:0000256" key="2">
    <source>
        <dbReference type="ARBA" id="ARBA00001936"/>
    </source>
</evidence>
<dbReference type="InterPro" id="IPR004649">
    <property type="entry name" value="RNase_H2_suA"/>
</dbReference>
<comment type="cofactor">
    <cofactor evidence="2">
        <name>Mn(2+)</name>
        <dbReference type="ChEBI" id="CHEBI:29035"/>
    </cofactor>
</comment>
<dbReference type="GO" id="GO:0032299">
    <property type="term" value="C:ribonuclease H2 complex"/>
    <property type="evidence" value="ECO:0007669"/>
    <property type="project" value="TreeGrafter"/>
</dbReference>
<comment type="similarity">
    <text evidence="6">Belongs to the RNase HII family. RnhC subfamily.</text>
</comment>
<dbReference type="Pfam" id="PF01351">
    <property type="entry name" value="RNase_HII"/>
    <property type="match status" value="1"/>
</dbReference>
<protein>
    <recommendedName>
        <fullName evidence="13">Ribonuclease</fullName>
        <ecNumber evidence="13">3.1.26.4</ecNumber>
    </recommendedName>
</protein>
<evidence type="ECO:0000256" key="13">
    <source>
        <dbReference type="RuleBase" id="RU003515"/>
    </source>
</evidence>
<dbReference type="InterPro" id="IPR036397">
    <property type="entry name" value="RNaseH_sf"/>
</dbReference>
<evidence type="ECO:0000256" key="3">
    <source>
        <dbReference type="ARBA" id="ARBA00001946"/>
    </source>
</evidence>
<evidence type="ECO:0000256" key="7">
    <source>
        <dbReference type="ARBA" id="ARBA00022490"/>
    </source>
</evidence>
<dbReference type="AlphaFoldDB" id="A0A235BUV3"/>
<comment type="function">
    <text evidence="4 13">Endonuclease that specifically degrades the RNA of RNA-DNA hybrids.</text>
</comment>
<comment type="subcellular location">
    <subcellularLocation>
        <location evidence="5">Cytoplasm</location>
    </subcellularLocation>
</comment>
<dbReference type="InterPro" id="IPR001352">
    <property type="entry name" value="RNase_HII/HIII"/>
</dbReference>
<evidence type="ECO:0000256" key="5">
    <source>
        <dbReference type="ARBA" id="ARBA00004496"/>
    </source>
</evidence>
<dbReference type="GO" id="GO:0043137">
    <property type="term" value="P:DNA replication, removal of RNA primer"/>
    <property type="evidence" value="ECO:0007669"/>
    <property type="project" value="TreeGrafter"/>
</dbReference>
<evidence type="ECO:0000256" key="10">
    <source>
        <dbReference type="ARBA" id="ARBA00022759"/>
    </source>
</evidence>
<dbReference type="InterPro" id="IPR012337">
    <property type="entry name" value="RNaseH-like_sf"/>
</dbReference>
<organism evidence="15 16">
    <name type="scientific">candidate division WOR-3 bacterium JGI_Cruoil_03_44_89</name>
    <dbReference type="NCBI Taxonomy" id="1973748"/>
    <lineage>
        <taxon>Bacteria</taxon>
        <taxon>Bacteria division WOR-3</taxon>
    </lineage>
</organism>
<gene>
    <name evidence="15" type="primary">rnhB</name>
    <name evidence="15" type="ORF">CH333_04220</name>
</gene>
<comment type="caution">
    <text evidence="12">Lacks conserved residue(s) required for the propagation of feature annotation.</text>
</comment>
<evidence type="ECO:0000313" key="15">
    <source>
        <dbReference type="EMBL" id="OYD16108.1"/>
    </source>
</evidence>
<evidence type="ECO:0000256" key="8">
    <source>
        <dbReference type="ARBA" id="ARBA00022722"/>
    </source>
</evidence>
<dbReference type="Pfam" id="PF16575">
    <property type="entry name" value="CLP1_P"/>
    <property type="match status" value="1"/>
</dbReference>
<dbReference type="PANTHER" id="PTHR10954:SF23">
    <property type="entry name" value="RIBONUCLEASE"/>
    <property type="match status" value="1"/>
</dbReference>
<dbReference type="SUPFAM" id="SSF52540">
    <property type="entry name" value="P-loop containing nucleoside triphosphate hydrolases"/>
    <property type="match status" value="1"/>
</dbReference>
<accession>A0A235BUV3</accession>
<keyword evidence="10 13" id="KW-0255">Endonuclease</keyword>
<dbReference type="EC" id="3.1.26.4" evidence="13"/>
<dbReference type="PANTHER" id="PTHR10954">
    <property type="entry name" value="RIBONUCLEASE H2 SUBUNIT A"/>
    <property type="match status" value="1"/>
</dbReference>
<dbReference type="GO" id="GO:0046872">
    <property type="term" value="F:metal ion binding"/>
    <property type="evidence" value="ECO:0007669"/>
    <property type="project" value="UniProtKB-KW"/>
</dbReference>
<evidence type="ECO:0000256" key="9">
    <source>
        <dbReference type="ARBA" id="ARBA00022723"/>
    </source>
</evidence>
<keyword evidence="7" id="KW-0963">Cytoplasm</keyword>
<evidence type="ECO:0000256" key="11">
    <source>
        <dbReference type="ARBA" id="ARBA00022801"/>
    </source>
</evidence>
<name>A0A235BUV3_UNCW3</name>
<dbReference type="EMBL" id="NOZQ01000085">
    <property type="protein sequence ID" value="OYD16108.1"/>
    <property type="molecule type" value="Genomic_DNA"/>
</dbReference>